<proteinExistence type="predicted"/>
<dbReference type="EMBL" id="CAFBPW010000187">
    <property type="protein sequence ID" value="CAB5037663.1"/>
    <property type="molecule type" value="Genomic_DNA"/>
</dbReference>
<accession>A0A6J7S8Z2</accession>
<protein>
    <submittedName>
        <fullName evidence="1">Unannotated protein</fullName>
    </submittedName>
</protein>
<reference evidence="1" key="1">
    <citation type="submission" date="2020-05" db="EMBL/GenBank/DDBJ databases">
        <authorList>
            <person name="Chiriac C."/>
            <person name="Salcher M."/>
            <person name="Ghai R."/>
            <person name="Kavagutti S V."/>
        </authorList>
    </citation>
    <scope>NUCLEOTIDE SEQUENCE</scope>
</reference>
<evidence type="ECO:0000313" key="1">
    <source>
        <dbReference type="EMBL" id="CAB5037663.1"/>
    </source>
</evidence>
<dbReference type="AlphaFoldDB" id="A0A6J7S8Z2"/>
<organism evidence="1">
    <name type="scientific">freshwater metagenome</name>
    <dbReference type="NCBI Taxonomy" id="449393"/>
    <lineage>
        <taxon>unclassified sequences</taxon>
        <taxon>metagenomes</taxon>
        <taxon>ecological metagenomes</taxon>
    </lineage>
</organism>
<gene>
    <name evidence="1" type="ORF">UFOPK4173_01421</name>
</gene>
<sequence length="34" mass="3878">MIGLGGQDDLLRSNGLLQNRYTRKEQREFATALL</sequence>
<name>A0A6J7S8Z2_9ZZZZ</name>